<keyword evidence="1" id="KW-0812">Transmembrane</keyword>
<sequence>MMQKVRSYFKEHYPLLLSFWGPLLLMLGYFIFRKMYPFGTSSILTVDMGQQYVDFFQFFRRTLLTDPSNFFYSFSKAIGGEMLGEWAYYLCSPFNLLILLFPGKSIMTGIIVITLCKYACAGYCFGRLLLKRKIQTGILVPTFSTAYAFMGWAVANQLNLLWLDVLVFLPLIILGLLDLMDTNRGYAYTFWLAALLFINYYMAYMVCLFLILFFAWYALTSFTDVKKLGKQVGLFVHRSLLAAGLAAFLLIPTFISLKASKGQYTTQTIHFKWEYFPPKMLTKLVLGAFDFKQMPSGYPNIFVGSLVLFAFLLFFFNRRFKLSSRLAALALTGFLLVSMCFEPLDLMWHGFQFPVWYPYRFSFLLSFWMIFLAAQAFNSPTSSPKWWQIWGCFFIEAGILGYSYTVMKKVSYLNRTVLIFSALFAVAILLLLSIKPTKTKNLRNLCLYLLVLGELVANVCFSLNNISYLTAKEYSNPSQALTQDAQSVHKLDNGFYRTGQTYSRTRNDGLALNFNSGSYFSSALEKAIPDFYGQIGNPDGDNYVSYSNGTLISDSLLDMKYFFNQKDSSELEHKSANLNLAALTEKQDLNLYRLVKDNVYSRIYQNPYASGIGYLAGPSLKSLPSLYDDPVTYQTNWLNAVTNTWPTTKYFTAKNFNEVVFQNTSQTINLTGATLKRKKANADAQVIFKFVPQTNNSYYLTLGTGLNSDNVSLFIGNRPLSYYSTFRHTTIVNIANHAKGQEIVITARFKKQTLSLNNFVLYELNNPLVISKLKQVQAHSWQLKQFNNRKLSGTITVPNKNQLFTTTIPYSQGWQAKVDGKAVKTFKVQGIFLALNLPKGKHTVSLSYWPPYFNLGLALSILSLILIFIPTLLKRFLKQN</sequence>
<dbReference type="EMBL" id="PKGI01000002">
    <property type="protein sequence ID" value="PLA77604.1"/>
    <property type="molecule type" value="Genomic_DNA"/>
</dbReference>
<evidence type="ECO:0000256" key="1">
    <source>
        <dbReference type="SAM" id="Phobius"/>
    </source>
</evidence>
<protein>
    <recommendedName>
        <fullName evidence="4">Bacterial membrane protein YfhO</fullName>
    </recommendedName>
</protein>
<dbReference type="PANTHER" id="PTHR38454:SF1">
    <property type="entry name" value="INTEGRAL MEMBRANE PROTEIN"/>
    <property type="match status" value="1"/>
</dbReference>
<feature type="transmembrane region" description="Helical" evidence="1">
    <location>
        <begin position="297"/>
        <end position="316"/>
    </location>
</feature>
<feature type="transmembrane region" description="Helical" evidence="1">
    <location>
        <begin position="240"/>
        <end position="257"/>
    </location>
</feature>
<proteinExistence type="predicted"/>
<name>A0A2I2AE01_9LACO</name>
<organism evidence="2 3">
    <name type="scientific">Ligilactobacillus agilis</name>
    <dbReference type="NCBI Taxonomy" id="1601"/>
    <lineage>
        <taxon>Bacteria</taxon>
        <taxon>Bacillati</taxon>
        <taxon>Bacillota</taxon>
        <taxon>Bacilli</taxon>
        <taxon>Lactobacillales</taxon>
        <taxon>Lactobacillaceae</taxon>
        <taxon>Ligilactobacillus</taxon>
    </lineage>
</organism>
<dbReference type="InterPro" id="IPR018580">
    <property type="entry name" value="Uncharacterised_YfhO"/>
</dbReference>
<accession>A0A2I2AE01</accession>
<feature type="transmembrane region" description="Helical" evidence="1">
    <location>
        <begin position="136"/>
        <end position="154"/>
    </location>
</feature>
<feature type="transmembrane region" description="Helical" evidence="1">
    <location>
        <begin position="852"/>
        <end position="873"/>
    </location>
</feature>
<dbReference type="Proteomes" id="UP000234579">
    <property type="component" value="Unassembled WGS sequence"/>
</dbReference>
<evidence type="ECO:0000313" key="2">
    <source>
        <dbReference type="EMBL" id="PLA77604.1"/>
    </source>
</evidence>
<feature type="transmembrane region" description="Helical" evidence="1">
    <location>
        <begin position="186"/>
        <end position="219"/>
    </location>
</feature>
<feature type="transmembrane region" description="Helical" evidence="1">
    <location>
        <begin position="161"/>
        <end position="180"/>
    </location>
</feature>
<evidence type="ECO:0008006" key="4">
    <source>
        <dbReference type="Google" id="ProtNLM"/>
    </source>
</evidence>
<dbReference type="Pfam" id="PF09586">
    <property type="entry name" value="YfhO"/>
    <property type="match status" value="1"/>
</dbReference>
<keyword evidence="1" id="KW-1133">Transmembrane helix</keyword>
<feature type="transmembrane region" description="Helical" evidence="1">
    <location>
        <begin position="416"/>
        <end position="434"/>
    </location>
</feature>
<feature type="transmembrane region" description="Helical" evidence="1">
    <location>
        <begin position="386"/>
        <end position="404"/>
    </location>
</feature>
<reference evidence="3" key="1">
    <citation type="submission" date="2017-12" db="EMBL/GenBank/DDBJ databases">
        <authorList>
            <person name="Christensen H."/>
        </authorList>
    </citation>
    <scope>NUCLEOTIDE SEQUENCE [LARGE SCALE GENOMIC DNA]</scope>
    <source>
        <strain evidence="3">268A</strain>
    </source>
</reference>
<feature type="transmembrane region" description="Helical" evidence="1">
    <location>
        <begin position="12"/>
        <end position="32"/>
    </location>
</feature>
<evidence type="ECO:0000313" key="3">
    <source>
        <dbReference type="Proteomes" id="UP000234579"/>
    </source>
</evidence>
<gene>
    <name evidence="2" type="ORF">CYR79_00170</name>
</gene>
<comment type="caution">
    <text evidence="2">The sequence shown here is derived from an EMBL/GenBank/DDBJ whole genome shotgun (WGS) entry which is preliminary data.</text>
</comment>
<feature type="transmembrane region" description="Helical" evidence="1">
    <location>
        <begin position="357"/>
        <end position="374"/>
    </location>
</feature>
<feature type="transmembrane region" description="Helical" evidence="1">
    <location>
        <begin position="328"/>
        <end position="351"/>
    </location>
</feature>
<dbReference type="AlphaFoldDB" id="A0A2I2AE01"/>
<dbReference type="PANTHER" id="PTHR38454">
    <property type="entry name" value="INTEGRAL MEMBRANE PROTEIN-RELATED"/>
    <property type="match status" value="1"/>
</dbReference>
<keyword evidence="1" id="KW-0472">Membrane</keyword>